<evidence type="ECO:0000256" key="2">
    <source>
        <dbReference type="ARBA" id="ARBA00009592"/>
    </source>
</evidence>
<dbReference type="AlphaFoldDB" id="A0A8J5HEA7"/>
<evidence type="ECO:0000256" key="3">
    <source>
        <dbReference type="ARBA" id="ARBA00022614"/>
    </source>
</evidence>
<evidence type="ECO:0000256" key="8">
    <source>
        <dbReference type="ARBA" id="ARBA00023180"/>
    </source>
</evidence>
<evidence type="ECO:0000256" key="9">
    <source>
        <dbReference type="SAM" id="Phobius"/>
    </source>
</evidence>
<dbReference type="Proteomes" id="UP000734854">
    <property type="component" value="Unassembled WGS sequence"/>
</dbReference>
<feature type="transmembrane region" description="Helical" evidence="9">
    <location>
        <begin position="29"/>
        <end position="54"/>
    </location>
</feature>
<evidence type="ECO:0000256" key="5">
    <source>
        <dbReference type="ARBA" id="ARBA00022737"/>
    </source>
</evidence>
<reference evidence="11 12" key="1">
    <citation type="submission" date="2020-08" db="EMBL/GenBank/DDBJ databases">
        <title>Plant Genome Project.</title>
        <authorList>
            <person name="Zhang R.-G."/>
        </authorList>
    </citation>
    <scope>NUCLEOTIDE SEQUENCE [LARGE SCALE GENOMIC DNA]</scope>
    <source>
        <tissue evidence="11">Rhizome</tissue>
    </source>
</reference>
<organism evidence="11 12">
    <name type="scientific">Zingiber officinale</name>
    <name type="common">Ginger</name>
    <name type="synonym">Amomum zingiber</name>
    <dbReference type="NCBI Taxonomy" id="94328"/>
    <lineage>
        <taxon>Eukaryota</taxon>
        <taxon>Viridiplantae</taxon>
        <taxon>Streptophyta</taxon>
        <taxon>Embryophyta</taxon>
        <taxon>Tracheophyta</taxon>
        <taxon>Spermatophyta</taxon>
        <taxon>Magnoliopsida</taxon>
        <taxon>Liliopsida</taxon>
        <taxon>Zingiberales</taxon>
        <taxon>Zingiberaceae</taxon>
        <taxon>Zingiber</taxon>
    </lineage>
</organism>
<evidence type="ECO:0000256" key="7">
    <source>
        <dbReference type="ARBA" id="ARBA00023136"/>
    </source>
</evidence>
<dbReference type="Pfam" id="PF00560">
    <property type="entry name" value="LRR_1"/>
    <property type="match status" value="4"/>
</dbReference>
<dbReference type="PANTHER" id="PTHR48007:SF86">
    <property type="entry name" value="(WILD MALAYSIAN BANANA) HYPOTHETICAL PROTEIN"/>
    <property type="match status" value="1"/>
</dbReference>
<keyword evidence="5" id="KW-0677">Repeat</keyword>
<dbReference type="Gene3D" id="1.10.510.10">
    <property type="entry name" value="Transferase(Phosphotransferase) domain 1"/>
    <property type="match status" value="1"/>
</dbReference>
<dbReference type="SUPFAM" id="SSF56112">
    <property type="entry name" value="Protein kinase-like (PK-like)"/>
    <property type="match status" value="1"/>
</dbReference>
<keyword evidence="4 9" id="KW-0812">Transmembrane</keyword>
<dbReference type="GO" id="GO:0004672">
    <property type="term" value="F:protein kinase activity"/>
    <property type="evidence" value="ECO:0007669"/>
    <property type="project" value="InterPro"/>
</dbReference>
<dbReference type="InterPro" id="IPR001245">
    <property type="entry name" value="Ser-Thr/Tyr_kinase_cat_dom"/>
</dbReference>
<sequence length="642" mass="70224">MLQVGFKVNSVGHFFCLCKIVFPNLLRFVFYLLLIPISMATFLPCLLLSLLLLLPPTTTAQEDDVRCLRAVKASLDAGDSLRWNFTNATAGPGYVCNFVGVSCWNGQENRVLGLNLMSMSLAGSIPSDLRFCAAANNLDLSSNALSGPIPSQICSWLPYLVSLDLSNNQFNGTIPPDLSRCRYLNTLSLAGNQLRGEIPPSLVQLSRLIQLDLSGNRLSGPIPASLGERFASSSFNGNDGLCGRPVSSRCGRSRTRTRMIIIVAAGVFGAAASLFLAYLIWRFWSPTGKRAAPRDSRRWAERLRTHHHRLTPVSLFQNPIKKVKFGDLLSATSDFHRSNIIPAGSSRAGTSYKAVLPDGSALTVKRLNTCTVPENQFREEMGRLGQLRHPNLVPLLGFCLVEDERLLIYKHMPSGALASALESADAALDWPARVRIAVGAAGGLAWLHHGFRIPHLLQNLSSKSILLDEDYEARITDFGIARLLRTPTSDVQNTSQFLNGEFGEFGHTAPEYATNPDPTTKGDVFAFGVILMELATGKKATELDAAGEGSKGTLLDWVNLLSADGKIKEAIDPSLVGKGKDDEIMQVLKIASACVAPQPKERPSMHRVFENLKAVGEPYNCSEQLLDEFPLVYRKDESNNWI</sequence>
<evidence type="ECO:0000313" key="12">
    <source>
        <dbReference type="Proteomes" id="UP000734854"/>
    </source>
</evidence>
<dbReference type="Pfam" id="PF07714">
    <property type="entry name" value="PK_Tyr_Ser-Thr"/>
    <property type="match status" value="1"/>
</dbReference>
<protein>
    <recommendedName>
        <fullName evidence="10">Protein kinase domain-containing protein</fullName>
    </recommendedName>
</protein>
<dbReference type="FunFam" id="3.30.200.20:FF:000428">
    <property type="entry name" value="Inactive LRR receptor-like serine/threonine-protein kinase BIR2"/>
    <property type="match status" value="1"/>
</dbReference>
<dbReference type="InterPro" id="IPR046959">
    <property type="entry name" value="PRK1-6/SRF4-like"/>
</dbReference>
<dbReference type="GO" id="GO:0005524">
    <property type="term" value="F:ATP binding"/>
    <property type="evidence" value="ECO:0007669"/>
    <property type="project" value="InterPro"/>
</dbReference>
<dbReference type="Gene3D" id="3.30.200.20">
    <property type="entry name" value="Phosphorylase Kinase, domain 1"/>
    <property type="match status" value="1"/>
</dbReference>
<gene>
    <name evidence="11" type="ORF">ZIOFF_017072</name>
</gene>
<dbReference type="InterPro" id="IPR011009">
    <property type="entry name" value="Kinase-like_dom_sf"/>
</dbReference>
<dbReference type="InterPro" id="IPR001611">
    <property type="entry name" value="Leu-rich_rpt"/>
</dbReference>
<keyword evidence="6 9" id="KW-1133">Transmembrane helix</keyword>
<comment type="similarity">
    <text evidence="2">Belongs to the RLP family.</text>
</comment>
<keyword evidence="3" id="KW-0433">Leucine-rich repeat</keyword>
<keyword evidence="12" id="KW-1185">Reference proteome</keyword>
<keyword evidence="7 9" id="KW-0472">Membrane</keyword>
<evidence type="ECO:0000256" key="4">
    <source>
        <dbReference type="ARBA" id="ARBA00022692"/>
    </source>
</evidence>
<evidence type="ECO:0000256" key="6">
    <source>
        <dbReference type="ARBA" id="ARBA00022989"/>
    </source>
</evidence>
<comment type="caution">
    <text evidence="11">The sequence shown here is derived from an EMBL/GenBank/DDBJ whole genome shotgun (WGS) entry which is preliminary data.</text>
</comment>
<evidence type="ECO:0000256" key="1">
    <source>
        <dbReference type="ARBA" id="ARBA00004167"/>
    </source>
</evidence>
<dbReference type="GO" id="GO:0016020">
    <property type="term" value="C:membrane"/>
    <property type="evidence" value="ECO:0007669"/>
    <property type="project" value="UniProtKB-SubCell"/>
</dbReference>
<feature type="domain" description="Protein kinase" evidence="10">
    <location>
        <begin position="337"/>
        <end position="620"/>
    </location>
</feature>
<feature type="transmembrane region" description="Helical" evidence="9">
    <location>
        <begin position="259"/>
        <end position="281"/>
    </location>
</feature>
<dbReference type="PRINTS" id="PR00019">
    <property type="entry name" value="LEURICHRPT"/>
</dbReference>
<proteinExistence type="inferred from homology"/>
<dbReference type="InterPro" id="IPR000719">
    <property type="entry name" value="Prot_kinase_dom"/>
</dbReference>
<dbReference type="SUPFAM" id="SSF52058">
    <property type="entry name" value="L domain-like"/>
    <property type="match status" value="1"/>
</dbReference>
<name>A0A8J5HEA7_ZINOF</name>
<dbReference type="FunFam" id="3.80.10.10:FF:000111">
    <property type="entry name" value="LRR receptor-like serine/threonine-protein kinase ERECTA"/>
    <property type="match status" value="1"/>
</dbReference>
<dbReference type="Gene3D" id="3.80.10.10">
    <property type="entry name" value="Ribonuclease Inhibitor"/>
    <property type="match status" value="1"/>
</dbReference>
<dbReference type="PANTHER" id="PTHR48007">
    <property type="entry name" value="LEUCINE-RICH REPEAT RECEPTOR-LIKE PROTEIN KINASE PXC1"/>
    <property type="match status" value="1"/>
</dbReference>
<evidence type="ECO:0000313" key="11">
    <source>
        <dbReference type="EMBL" id="KAG6520043.1"/>
    </source>
</evidence>
<dbReference type="InterPro" id="IPR032675">
    <property type="entry name" value="LRR_dom_sf"/>
</dbReference>
<evidence type="ECO:0000259" key="10">
    <source>
        <dbReference type="PROSITE" id="PS50011"/>
    </source>
</evidence>
<keyword evidence="8" id="KW-0325">Glycoprotein</keyword>
<accession>A0A8J5HEA7</accession>
<dbReference type="EMBL" id="JACMSC010000005">
    <property type="protein sequence ID" value="KAG6520043.1"/>
    <property type="molecule type" value="Genomic_DNA"/>
</dbReference>
<comment type="subcellular location">
    <subcellularLocation>
        <location evidence="1">Membrane</location>
        <topology evidence="1">Single-pass membrane protein</topology>
    </subcellularLocation>
</comment>
<dbReference type="PROSITE" id="PS50011">
    <property type="entry name" value="PROTEIN_KINASE_DOM"/>
    <property type="match status" value="1"/>
</dbReference>